<feature type="binding site" evidence="2">
    <location>
        <position position="85"/>
    </location>
    <ligand>
        <name>Cu cation</name>
        <dbReference type="ChEBI" id="CHEBI:23378"/>
    </ligand>
</feature>
<protein>
    <recommendedName>
        <fullName evidence="7">Thioredoxin domain-containing protein</fullName>
    </recommendedName>
</protein>
<evidence type="ECO:0000313" key="5">
    <source>
        <dbReference type="EMBL" id="QEH34063.1"/>
    </source>
</evidence>
<feature type="disulfide bond" description="Redox-active" evidence="3">
    <location>
        <begin position="81"/>
        <end position="85"/>
    </location>
</feature>
<evidence type="ECO:0000256" key="1">
    <source>
        <dbReference type="ARBA" id="ARBA00010996"/>
    </source>
</evidence>
<feature type="transmembrane region" description="Helical" evidence="4">
    <location>
        <begin position="318"/>
        <end position="340"/>
    </location>
</feature>
<dbReference type="GO" id="GO:0046872">
    <property type="term" value="F:metal ion binding"/>
    <property type="evidence" value="ECO:0007669"/>
    <property type="project" value="UniProtKB-KW"/>
</dbReference>
<dbReference type="AlphaFoldDB" id="A0A5B9W0K3"/>
<dbReference type="SUPFAM" id="SSF52833">
    <property type="entry name" value="Thioredoxin-like"/>
    <property type="match status" value="1"/>
</dbReference>
<feature type="binding site" evidence="2">
    <location>
        <position position="81"/>
    </location>
    <ligand>
        <name>Cu cation</name>
        <dbReference type="ChEBI" id="CHEBI:23378"/>
    </ligand>
</feature>
<dbReference type="Pfam" id="PF02630">
    <property type="entry name" value="SCO1-SenC"/>
    <property type="match status" value="1"/>
</dbReference>
<name>A0A5B9W0K3_9BACT</name>
<dbReference type="CDD" id="cd02968">
    <property type="entry name" value="SCO"/>
    <property type="match status" value="1"/>
</dbReference>
<keyword evidence="2" id="KW-0479">Metal-binding</keyword>
<feature type="binding site" evidence="2">
    <location>
        <position position="176"/>
    </location>
    <ligand>
        <name>Cu cation</name>
        <dbReference type="ChEBI" id="CHEBI:23378"/>
    </ligand>
</feature>
<dbReference type="RefSeq" id="WP_148594039.1">
    <property type="nucleotide sequence ID" value="NZ_CP042997.1"/>
</dbReference>
<proteinExistence type="inferred from homology"/>
<evidence type="ECO:0000256" key="2">
    <source>
        <dbReference type="PIRSR" id="PIRSR603782-1"/>
    </source>
</evidence>
<evidence type="ECO:0000313" key="6">
    <source>
        <dbReference type="Proteomes" id="UP000324233"/>
    </source>
</evidence>
<organism evidence="5 6">
    <name type="scientific">Aquisphaera giovannonii</name>
    <dbReference type="NCBI Taxonomy" id="406548"/>
    <lineage>
        <taxon>Bacteria</taxon>
        <taxon>Pseudomonadati</taxon>
        <taxon>Planctomycetota</taxon>
        <taxon>Planctomycetia</taxon>
        <taxon>Isosphaerales</taxon>
        <taxon>Isosphaeraceae</taxon>
        <taxon>Aquisphaera</taxon>
    </lineage>
</organism>
<dbReference type="KEGG" id="agv:OJF2_25970"/>
<reference evidence="5 6" key="1">
    <citation type="submission" date="2019-08" db="EMBL/GenBank/DDBJ databases">
        <title>Deep-cultivation of Planctomycetes and their phenomic and genomic characterization uncovers novel biology.</title>
        <authorList>
            <person name="Wiegand S."/>
            <person name="Jogler M."/>
            <person name="Boedeker C."/>
            <person name="Pinto D."/>
            <person name="Vollmers J."/>
            <person name="Rivas-Marin E."/>
            <person name="Kohn T."/>
            <person name="Peeters S.H."/>
            <person name="Heuer A."/>
            <person name="Rast P."/>
            <person name="Oberbeckmann S."/>
            <person name="Bunk B."/>
            <person name="Jeske O."/>
            <person name="Meyerdierks A."/>
            <person name="Storesund J.E."/>
            <person name="Kallscheuer N."/>
            <person name="Luecker S."/>
            <person name="Lage O.M."/>
            <person name="Pohl T."/>
            <person name="Merkel B.J."/>
            <person name="Hornburger P."/>
            <person name="Mueller R.-W."/>
            <person name="Bruemmer F."/>
            <person name="Labrenz M."/>
            <person name="Spormann A.M."/>
            <person name="Op den Camp H."/>
            <person name="Overmann J."/>
            <person name="Amann R."/>
            <person name="Jetten M.S.M."/>
            <person name="Mascher T."/>
            <person name="Medema M.H."/>
            <person name="Devos D.P."/>
            <person name="Kaster A.-K."/>
            <person name="Ovreas L."/>
            <person name="Rohde M."/>
            <person name="Galperin M.Y."/>
            <person name="Jogler C."/>
        </authorList>
    </citation>
    <scope>NUCLEOTIDE SEQUENCE [LARGE SCALE GENOMIC DNA]</scope>
    <source>
        <strain evidence="5 6">OJF2</strain>
    </source>
</reference>
<dbReference type="Gene3D" id="3.40.30.10">
    <property type="entry name" value="Glutaredoxin"/>
    <property type="match status" value="1"/>
</dbReference>
<keyword evidence="2" id="KW-0186">Copper</keyword>
<evidence type="ECO:0008006" key="7">
    <source>
        <dbReference type="Google" id="ProtNLM"/>
    </source>
</evidence>
<comment type="similarity">
    <text evidence="1">Belongs to the SCO1/2 family.</text>
</comment>
<dbReference type="InterPro" id="IPR007352">
    <property type="entry name" value="DUF420"/>
</dbReference>
<keyword evidence="4" id="KW-0472">Membrane</keyword>
<dbReference type="OrthoDB" id="9811998at2"/>
<sequence length="388" mass="42071">MELSRFYRRGILIVLGTFLGSAAIVLAATGLAPPSRRAAEDLGESTESVGPFRLLERSGREVTDADLANRVGIVSFIFTRCPLQCPKISSIMKGIQDKLAGTDVLLVSLSVDPEYDTPAVLDEYAKRFDADPRRWWFLTGDRDRIYDLIQSRFKLSVMVDPNPVPTADGKVEMIAHSSRLALVDRGRIVGLFDSNDPTAVEAVVSQAKRRAAPAWLRALPAVNASLNGLCALLLLTGWSLIRRRRLRDVAGTGRDSGPDSAPSPASPILHVPAVRGHVFCMVAAVVTSAIFLGCYLTYHYQAGSVAFRGAGAMRWLYLSILLSHTLLATFGVVPLVLVSLNRALRGLFAAHARAAAVTFPIWMYVSVTGVVIYVMLYHLPAPASSPLS</sequence>
<dbReference type="Proteomes" id="UP000324233">
    <property type="component" value="Chromosome"/>
</dbReference>
<dbReference type="EMBL" id="CP042997">
    <property type="protein sequence ID" value="QEH34063.1"/>
    <property type="molecule type" value="Genomic_DNA"/>
</dbReference>
<dbReference type="InterPro" id="IPR036249">
    <property type="entry name" value="Thioredoxin-like_sf"/>
</dbReference>
<dbReference type="PANTHER" id="PTHR37692">
    <property type="entry name" value="HYPOTHETICAL MEMBRANE SPANNING PROTEIN"/>
    <property type="match status" value="1"/>
</dbReference>
<accession>A0A5B9W0K3</accession>
<gene>
    <name evidence="5" type="ORF">OJF2_25970</name>
</gene>
<evidence type="ECO:0000256" key="4">
    <source>
        <dbReference type="SAM" id="Phobius"/>
    </source>
</evidence>
<dbReference type="InterPro" id="IPR003782">
    <property type="entry name" value="SCO1/SenC"/>
</dbReference>
<dbReference type="Pfam" id="PF04238">
    <property type="entry name" value="DUF420"/>
    <property type="match status" value="1"/>
</dbReference>
<keyword evidence="6" id="KW-1185">Reference proteome</keyword>
<keyword evidence="4" id="KW-1133">Transmembrane helix</keyword>
<evidence type="ECO:0000256" key="3">
    <source>
        <dbReference type="PIRSR" id="PIRSR603782-2"/>
    </source>
</evidence>
<feature type="transmembrane region" description="Helical" evidence="4">
    <location>
        <begin position="278"/>
        <end position="298"/>
    </location>
</feature>
<keyword evidence="3" id="KW-1015">Disulfide bond</keyword>
<keyword evidence="4" id="KW-0812">Transmembrane</keyword>
<feature type="transmembrane region" description="Helical" evidence="4">
    <location>
        <begin position="361"/>
        <end position="379"/>
    </location>
</feature>
<dbReference type="PANTHER" id="PTHR37692:SF1">
    <property type="entry name" value="DUF420 DOMAIN-CONTAINING PROTEIN"/>
    <property type="match status" value="1"/>
</dbReference>
<feature type="transmembrane region" description="Helical" evidence="4">
    <location>
        <begin position="214"/>
        <end position="238"/>
    </location>
</feature>